<organism evidence="1 2">
    <name type="scientific">Protopolystoma xenopodis</name>
    <dbReference type="NCBI Taxonomy" id="117903"/>
    <lineage>
        <taxon>Eukaryota</taxon>
        <taxon>Metazoa</taxon>
        <taxon>Spiralia</taxon>
        <taxon>Lophotrochozoa</taxon>
        <taxon>Platyhelminthes</taxon>
        <taxon>Monogenea</taxon>
        <taxon>Polyopisthocotylea</taxon>
        <taxon>Polystomatidea</taxon>
        <taxon>Polystomatidae</taxon>
        <taxon>Protopolystoma</taxon>
    </lineage>
</organism>
<gene>
    <name evidence="1" type="ORF">PXEA_LOCUS7700</name>
</gene>
<comment type="caution">
    <text evidence="1">The sequence shown here is derived from an EMBL/GenBank/DDBJ whole genome shotgun (WGS) entry which is preliminary data.</text>
</comment>
<reference evidence="1" key="1">
    <citation type="submission" date="2018-11" db="EMBL/GenBank/DDBJ databases">
        <authorList>
            <consortium name="Pathogen Informatics"/>
        </authorList>
    </citation>
    <scope>NUCLEOTIDE SEQUENCE</scope>
</reference>
<keyword evidence="2" id="KW-1185">Reference proteome</keyword>
<evidence type="ECO:0000313" key="1">
    <source>
        <dbReference type="EMBL" id="VEL14260.1"/>
    </source>
</evidence>
<accession>A0A3S5A819</accession>
<dbReference type="Proteomes" id="UP000784294">
    <property type="component" value="Unassembled WGS sequence"/>
</dbReference>
<protein>
    <submittedName>
        <fullName evidence="1">Uncharacterized protein</fullName>
    </submittedName>
</protein>
<proteinExistence type="predicted"/>
<dbReference type="AlphaFoldDB" id="A0A3S5A819"/>
<dbReference type="EMBL" id="CAAALY010020557">
    <property type="protein sequence ID" value="VEL14260.1"/>
    <property type="molecule type" value="Genomic_DNA"/>
</dbReference>
<name>A0A3S5A819_9PLAT</name>
<sequence length="143" mass="15047">MQGVNMERDGKNQAGLVTVVTTTPDCAAVCDSIGANGEVNTSWLDTVAGGRVAKRISLLDLLPLSEDGGYPCARFDVCPIAGSPGRMNCFVSRGEADASSGSKEDSIICRRFHSVEVLVGSSLGHSTDIRILGRRCDRTPTCA</sequence>
<evidence type="ECO:0000313" key="2">
    <source>
        <dbReference type="Proteomes" id="UP000784294"/>
    </source>
</evidence>